<evidence type="ECO:0000313" key="3">
    <source>
        <dbReference type="Proteomes" id="UP000765509"/>
    </source>
</evidence>
<organism evidence="2 3">
    <name type="scientific">Austropuccinia psidii MF-1</name>
    <dbReference type="NCBI Taxonomy" id="1389203"/>
    <lineage>
        <taxon>Eukaryota</taxon>
        <taxon>Fungi</taxon>
        <taxon>Dikarya</taxon>
        <taxon>Basidiomycota</taxon>
        <taxon>Pucciniomycotina</taxon>
        <taxon>Pucciniomycetes</taxon>
        <taxon>Pucciniales</taxon>
        <taxon>Sphaerophragmiaceae</taxon>
        <taxon>Austropuccinia</taxon>
    </lineage>
</organism>
<dbReference type="EMBL" id="AVOT02003613">
    <property type="protein sequence ID" value="MBW0474031.1"/>
    <property type="molecule type" value="Genomic_DNA"/>
</dbReference>
<evidence type="ECO:0000313" key="2">
    <source>
        <dbReference type="EMBL" id="MBW0474031.1"/>
    </source>
</evidence>
<protein>
    <submittedName>
        <fullName evidence="2">Uncharacterized protein</fullName>
    </submittedName>
</protein>
<feature type="compositionally biased region" description="Basic and acidic residues" evidence="1">
    <location>
        <begin position="1"/>
        <end position="19"/>
    </location>
</feature>
<proteinExistence type="predicted"/>
<name>A0A9Q3BWY8_9BASI</name>
<dbReference type="AlphaFoldDB" id="A0A9Q3BWY8"/>
<evidence type="ECO:0000256" key="1">
    <source>
        <dbReference type="SAM" id="MobiDB-lite"/>
    </source>
</evidence>
<dbReference type="Proteomes" id="UP000765509">
    <property type="component" value="Unassembled WGS sequence"/>
</dbReference>
<feature type="region of interest" description="Disordered" evidence="1">
    <location>
        <begin position="1"/>
        <end position="25"/>
    </location>
</feature>
<keyword evidence="3" id="KW-1185">Reference proteome</keyword>
<gene>
    <name evidence="2" type="ORF">O181_013746</name>
</gene>
<comment type="caution">
    <text evidence="2">The sequence shown here is derived from an EMBL/GenBank/DDBJ whole genome shotgun (WGS) entry which is preliminary data.</text>
</comment>
<reference evidence="2" key="1">
    <citation type="submission" date="2021-03" db="EMBL/GenBank/DDBJ databases">
        <title>Draft genome sequence of rust myrtle Austropuccinia psidii MF-1, a brazilian biotype.</title>
        <authorList>
            <person name="Quecine M.C."/>
            <person name="Pachon D.M.R."/>
            <person name="Bonatelli M.L."/>
            <person name="Correr F.H."/>
            <person name="Franceschini L.M."/>
            <person name="Leite T.F."/>
            <person name="Margarido G.R.A."/>
            <person name="Almeida C.A."/>
            <person name="Ferrarezi J.A."/>
            <person name="Labate C.A."/>
        </authorList>
    </citation>
    <scope>NUCLEOTIDE SEQUENCE</scope>
    <source>
        <strain evidence="2">MF-1</strain>
    </source>
</reference>
<accession>A0A9Q3BWY8</accession>
<sequence>MDADIRQIEEDSWDNKKNPQESFKNPQWVFQRKPKPCLDIFTIVLPHIELEDIFENDKLPSEAVISHQWKELPGFNLSEYELLEILTWD</sequence>